<comment type="caution">
    <text evidence="9">The sequence shown here is derived from an EMBL/GenBank/DDBJ whole genome shotgun (WGS) entry which is preliminary data.</text>
</comment>
<dbReference type="SMART" id="SM00363">
    <property type="entry name" value="S4"/>
    <property type="match status" value="1"/>
</dbReference>
<dbReference type="InterPro" id="IPR020103">
    <property type="entry name" value="PsdUridine_synth_cat_dom_sf"/>
</dbReference>
<name>A0A916QJP2_9LACO</name>
<sequence>MVGHYELKPVQAEGRIDKYLANELPDLSRSRIKELIKSGAVKVNGQTTKVSYQVEAGDKIMLEVPPVAPLKLEAEDIPLDIVYEDHDVIVVNKPQGMVVHPAAGHPNHTLVNALLYHTKDLAASPEGFRPGIVHRIDKDTSGLLMIAKNAKARESLEAQLAAKTNERLYLAIVHGNFSEQAGVIDAPIGRDHGDRKKMAVVENGKKAITHFKVLQQFKNYSLVQCRLETGRTHQIRVHMAYIGHPVAGDPLYGPKKTLKGQGQFLHAATLGFKQPTTGKDLQFSVPAPENFQAALAELEKTAN</sequence>
<dbReference type="FunFam" id="3.30.2350.10:FF:000006">
    <property type="entry name" value="Pseudouridine synthase"/>
    <property type="match status" value="1"/>
</dbReference>
<dbReference type="InterPro" id="IPR050188">
    <property type="entry name" value="RluA_PseudoU_synthase"/>
</dbReference>
<comment type="catalytic activity">
    <reaction evidence="1 7">
        <text>a uridine in RNA = a pseudouridine in RNA</text>
        <dbReference type="Rhea" id="RHEA:48348"/>
        <dbReference type="Rhea" id="RHEA-COMP:12068"/>
        <dbReference type="Rhea" id="RHEA-COMP:12069"/>
        <dbReference type="ChEBI" id="CHEBI:65314"/>
        <dbReference type="ChEBI" id="CHEBI:65315"/>
    </reaction>
</comment>
<evidence type="ECO:0000256" key="5">
    <source>
        <dbReference type="PIRSR" id="PIRSR606225-1"/>
    </source>
</evidence>
<dbReference type="NCBIfam" id="TIGR00005">
    <property type="entry name" value="rluA_subfam"/>
    <property type="match status" value="1"/>
</dbReference>
<evidence type="ECO:0000256" key="6">
    <source>
        <dbReference type="PROSITE-ProRule" id="PRU00182"/>
    </source>
</evidence>
<keyword evidence="4 7" id="KW-0413">Isomerase</keyword>
<dbReference type="EC" id="5.4.99.-" evidence="7"/>
<feature type="domain" description="RNA-binding S4" evidence="8">
    <location>
        <begin position="14"/>
        <end position="73"/>
    </location>
</feature>
<dbReference type="InterPro" id="IPR006224">
    <property type="entry name" value="PsdUridine_synth_RluA-like_CS"/>
</dbReference>
<reference evidence="9" key="1">
    <citation type="submission" date="2020-08" db="EMBL/GenBank/DDBJ databases">
        <title>Taxonomic study for Lactobacillus species isolated from hardwood bark.</title>
        <authorList>
            <person name="Tohno M."/>
            <person name="Tanizawa Y."/>
        </authorList>
    </citation>
    <scope>NUCLEOTIDE SEQUENCE</scope>
    <source>
        <strain evidence="9">B40</strain>
    </source>
</reference>
<evidence type="ECO:0000256" key="2">
    <source>
        <dbReference type="ARBA" id="ARBA00010876"/>
    </source>
</evidence>
<dbReference type="GO" id="GO:0000455">
    <property type="term" value="P:enzyme-directed rRNA pseudouridine synthesis"/>
    <property type="evidence" value="ECO:0007669"/>
    <property type="project" value="TreeGrafter"/>
</dbReference>
<proteinExistence type="inferred from homology"/>
<dbReference type="AlphaFoldDB" id="A0A916QJP2"/>
<dbReference type="CDD" id="cd00165">
    <property type="entry name" value="S4"/>
    <property type="match status" value="1"/>
</dbReference>
<dbReference type="PROSITE" id="PS01129">
    <property type="entry name" value="PSI_RLU"/>
    <property type="match status" value="1"/>
</dbReference>
<dbReference type="CDD" id="cd02869">
    <property type="entry name" value="PseudoU_synth_RluA_like"/>
    <property type="match status" value="1"/>
</dbReference>
<dbReference type="EMBL" id="BMAY01000005">
    <property type="protein sequence ID" value="GFZ27012.1"/>
    <property type="molecule type" value="Genomic_DNA"/>
</dbReference>
<dbReference type="Pfam" id="PF00849">
    <property type="entry name" value="PseudoU_synth_2"/>
    <property type="match status" value="1"/>
</dbReference>
<evidence type="ECO:0000256" key="7">
    <source>
        <dbReference type="RuleBase" id="RU362028"/>
    </source>
</evidence>
<dbReference type="SUPFAM" id="SSF55174">
    <property type="entry name" value="Alpha-L RNA-binding motif"/>
    <property type="match status" value="1"/>
</dbReference>
<evidence type="ECO:0000259" key="8">
    <source>
        <dbReference type="SMART" id="SM00363"/>
    </source>
</evidence>
<evidence type="ECO:0000313" key="10">
    <source>
        <dbReference type="Proteomes" id="UP000677218"/>
    </source>
</evidence>
<feature type="active site" evidence="5">
    <location>
        <position position="137"/>
    </location>
</feature>
<dbReference type="InterPro" id="IPR006225">
    <property type="entry name" value="PsdUridine_synth_RluC/D"/>
</dbReference>
<dbReference type="PANTHER" id="PTHR21600">
    <property type="entry name" value="MITOCHONDRIAL RNA PSEUDOURIDINE SYNTHASE"/>
    <property type="match status" value="1"/>
</dbReference>
<keyword evidence="10" id="KW-1185">Reference proteome</keyword>
<dbReference type="SUPFAM" id="SSF55120">
    <property type="entry name" value="Pseudouridine synthase"/>
    <property type="match status" value="1"/>
</dbReference>
<gene>
    <name evidence="9" type="primary">rluD_3</name>
    <name evidence="9" type="ORF">LCB40_08920</name>
</gene>
<dbReference type="InterPro" id="IPR006145">
    <property type="entry name" value="PsdUridine_synth_RsuA/RluA"/>
</dbReference>
<comment type="function">
    <text evidence="7">Responsible for synthesis of pseudouridine from uracil.</text>
</comment>
<keyword evidence="3 6" id="KW-0694">RNA-binding</keyword>
<dbReference type="GO" id="GO:0120159">
    <property type="term" value="F:rRNA pseudouridine synthase activity"/>
    <property type="evidence" value="ECO:0007669"/>
    <property type="project" value="UniProtKB-ARBA"/>
</dbReference>
<dbReference type="RefSeq" id="WP_212780705.1">
    <property type="nucleotide sequence ID" value="NZ_BMAY01000005.1"/>
</dbReference>
<dbReference type="GO" id="GO:0003723">
    <property type="term" value="F:RNA binding"/>
    <property type="evidence" value="ECO:0007669"/>
    <property type="project" value="UniProtKB-KW"/>
</dbReference>
<dbReference type="PANTHER" id="PTHR21600:SF44">
    <property type="entry name" value="RIBOSOMAL LARGE SUBUNIT PSEUDOURIDINE SYNTHASE D"/>
    <property type="match status" value="1"/>
</dbReference>
<accession>A0A916QJP2</accession>
<dbReference type="InterPro" id="IPR036986">
    <property type="entry name" value="S4_RNA-bd_sf"/>
</dbReference>
<comment type="similarity">
    <text evidence="2 7">Belongs to the pseudouridine synthase RluA family.</text>
</comment>
<protein>
    <recommendedName>
        <fullName evidence="7">Pseudouridine synthase</fullName>
        <ecNumber evidence="7">5.4.99.-</ecNumber>
    </recommendedName>
</protein>
<dbReference type="InterPro" id="IPR002942">
    <property type="entry name" value="S4_RNA-bd"/>
</dbReference>
<evidence type="ECO:0000256" key="1">
    <source>
        <dbReference type="ARBA" id="ARBA00000073"/>
    </source>
</evidence>
<evidence type="ECO:0000256" key="4">
    <source>
        <dbReference type="ARBA" id="ARBA00023235"/>
    </source>
</evidence>
<dbReference type="Pfam" id="PF01479">
    <property type="entry name" value="S4"/>
    <property type="match status" value="1"/>
</dbReference>
<evidence type="ECO:0000313" key="9">
    <source>
        <dbReference type="EMBL" id="GFZ27012.1"/>
    </source>
</evidence>
<organism evidence="9 10">
    <name type="scientific">Lactobacillus corticis</name>
    <dbReference type="NCBI Taxonomy" id="2201249"/>
    <lineage>
        <taxon>Bacteria</taxon>
        <taxon>Bacillati</taxon>
        <taxon>Bacillota</taxon>
        <taxon>Bacilli</taxon>
        <taxon>Lactobacillales</taxon>
        <taxon>Lactobacillaceae</taxon>
        <taxon>Lactobacillus</taxon>
    </lineage>
</organism>
<dbReference type="Gene3D" id="3.30.2350.10">
    <property type="entry name" value="Pseudouridine synthase"/>
    <property type="match status" value="1"/>
</dbReference>
<dbReference type="Proteomes" id="UP000677218">
    <property type="component" value="Unassembled WGS sequence"/>
</dbReference>
<evidence type="ECO:0000256" key="3">
    <source>
        <dbReference type="ARBA" id="ARBA00022884"/>
    </source>
</evidence>
<dbReference type="PROSITE" id="PS50889">
    <property type="entry name" value="S4"/>
    <property type="match status" value="1"/>
</dbReference>
<dbReference type="Gene3D" id="3.10.290.10">
    <property type="entry name" value="RNA-binding S4 domain"/>
    <property type="match status" value="1"/>
</dbReference>